<organism evidence="2 3">
    <name type="scientific">Rhodocytophaga rosea</name>
    <dbReference type="NCBI Taxonomy" id="2704465"/>
    <lineage>
        <taxon>Bacteria</taxon>
        <taxon>Pseudomonadati</taxon>
        <taxon>Bacteroidota</taxon>
        <taxon>Cytophagia</taxon>
        <taxon>Cytophagales</taxon>
        <taxon>Rhodocytophagaceae</taxon>
        <taxon>Rhodocytophaga</taxon>
    </lineage>
</organism>
<dbReference type="Gene3D" id="2.60.120.370">
    <property type="entry name" value="YhcH/YjgK/YiaL"/>
    <property type="match status" value="1"/>
</dbReference>
<gene>
    <name evidence="2" type="ORF">GXP67_02970</name>
</gene>
<keyword evidence="1" id="KW-0732">Signal</keyword>
<evidence type="ECO:0000256" key="1">
    <source>
        <dbReference type="SAM" id="SignalP"/>
    </source>
</evidence>
<proteinExistence type="predicted"/>
<name>A0A6C0GCI5_9BACT</name>
<evidence type="ECO:0000313" key="2">
    <source>
        <dbReference type="EMBL" id="QHT65699.1"/>
    </source>
</evidence>
<dbReference type="InterPro" id="IPR004375">
    <property type="entry name" value="NanQ/TabA/YiaL"/>
</dbReference>
<dbReference type="InterPro" id="IPR037012">
    <property type="entry name" value="NanQ/TabA/YiaL_sf"/>
</dbReference>
<dbReference type="RefSeq" id="WP_162441779.1">
    <property type="nucleotide sequence ID" value="NZ_CP048222.1"/>
</dbReference>
<dbReference type="SUPFAM" id="SSF51197">
    <property type="entry name" value="Clavaminate synthase-like"/>
    <property type="match status" value="1"/>
</dbReference>
<dbReference type="EMBL" id="CP048222">
    <property type="protein sequence ID" value="QHT65699.1"/>
    <property type="molecule type" value="Genomic_DNA"/>
</dbReference>
<evidence type="ECO:0000313" key="3">
    <source>
        <dbReference type="Proteomes" id="UP000480178"/>
    </source>
</evidence>
<sequence>MKKLYCLLFVLSLLFHLHTQAQSEKMWTKKQATEWYKGQEWLNGLKLKPHASTDPYEFARQYQSNKAGWDKAFAYLKETDFSSLTAGRHQIDGDNVFVIVTEAPAKTMENAKWESHRNYSDIHYVIKGKEQIGVIQVAKVKLTEAYDPAKDIMFYSGEGKFHVTDPGTFFIFPPKYAHRPSVKVEEEDTPVKKIVIKVKTDLPLTEK</sequence>
<feature type="chain" id="PRO_5025584001" evidence="1">
    <location>
        <begin position="22"/>
        <end position="207"/>
    </location>
</feature>
<dbReference type="Proteomes" id="UP000480178">
    <property type="component" value="Chromosome"/>
</dbReference>
<dbReference type="GO" id="GO:0005829">
    <property type="term" value="C:cytosol"/>
    <property type="evidence" value="ECO:0007669"/>
    <property type="project" value="TreeGrafter"/>
</dbReference>
<reference evidence="2 3" key="1">
    <citation type="submission" date="2020-01" db="EMBL/GenBank/DDBJ databases">
        <authorList>
            <person name="Kim M.K."/>
        </authorList>
    </citation>
    <scope>NUCLEOTIDE SEQUENCE [LARGE SCALE GENOMIC DNA]</scope>
    <source>
        <strain evidence="2 3">172606-1</strain>
    </source>
</reference>
<dbReference type="KEGG" id="rhoz:GXP67_02970"/>
<dbReference type="AlphaFoldDB" id="A0A6C0GCI5"/>
<accession>A0A6C0GCI5</accession>
<dbReference type="Pfam" id="PF04074">
    <property type="entry name" value="DUF386"/>
    <property type="match status" value="1"/>
</dbReference>
<keyword evidence="3" id="KW-1185">Reference proteome</keyword>
<protein>
    <submittedName>
        <fullName evidence="2">DUF386 domain-containing protein</fullName>
    </submittedName>
</protein>
<dbReference type="PANTHER" id="PTHR34986:SF1">
    <property type="entry name" value="PROTEIN YIAL"/>
    <property type="match status" value="1"/>
</dbReference>
<feature type="signal peptide" evidence="1">
    <location>
        <begin position="1"/>
        <end position="21"/>
    </location>
</feature>
<dbReference type="PANTHER" id="PTHR34986">
    <property type="entry name" value="EVOLVED BETA-GALACTOSIDASE SUBUNIT BETA"/>
    <property type="match status" value="1"/>
</dbReference>
<dbReference type="NCBIfam" id="TIGR00022">
    <property type="entry name" value="YhcH/YjgK/YiaL family protein"/>
    <property type="match status" value="1"/>
</dbReference>